<organism evidence="1 2">
    <name type="scientific">Streptomyces paradoxus</name>
    <dbReference type="NCBI Taxonomy" id="66375"/>
    <lineage>
        <taxon>Bacteria</taxon>
        <taxon>Bacillati</taxon>
        <taxon>Actinomycetota</taxon>
        <taxon>Actinomycetes</taxon>
        <taxon>Kitasatosporales</taxon>
        <taxon>Streptomycetaceae</taxon>
        <taxon>Streptomyces</taxon>
    </lineage>
</organism>
<comment type="caution">
    <text evidence="1">The sequence shown here is derived from an EMBL/GenBank/DDBJ whole genome shotgun (WGS) entry which is preliminary data.</text>
</comment>
<protein>
    <submittedName>
        <fullName evidence="1">Uncharacterized protein</fullName>
    </submittedName>
</protein>
<dbReference type="RefSeq" id="WP_246554607.1">
    <property type="nucleotide sequence ID" value="NZ_BAAARS010000003.1"/>
</dbReference>
<evidence type="ECO:0000313" key="2">
    <source>
        <dbReference type="Proteomes" id="UP000591537"/>
    </source>
</evidence>
<keyword evidence="2" id="KW-1185">Reference proteome</keyword>
<name>A0A7W9WGI2_9ACTN</name>
<dbReference type="Proteomes" id="UP000591537">
    <property type="component" value="Unassembled WGS sequence"/>
</dbReference>
<gene>
    <name evidence="1" type="ORF">HNR57_002049</name>
</gene>
<accession>A0A7W9WGI2</accession>
<dbReference type="EMBL" id="JACHGV010000003">
    <property type="protein sequence ID" value="MBB6076144.1"/>
    <property type="molecule type" value="Genomic_DNA"/>
</dbReference>
<evidence type="ECO:0000313" key="1">
    <source>
        <dbReference type="EMBL" id="MBB6076144.1"/>
    </source>
</evidence>
<dbReference type="AlphaFoldDB" id="A0A7W9WGI2"/>
<reference evidence="1 2" key="1">
    <citation type="submission" date="2020-08" db="EMBL/GenBank/DDBJ databases">
        <title>Genomic Encyclopedia of Type Strains, Phase IV (KMG-IV): sequencing the most valuable type-strain genomes for metagenomic binning, comparative biology and taxonomic classification.</title>
        <authorList>
            <person name="Goeker M."/>
        </authorList>
    </citation>
    <scope>NUCLEOTIDE SEQUENCE [LARGE SCALE GENOMIC DNA]</scope>
    <source>
        <strain evidence="1 2">DSM 43350</strain>
    </source>
</reference>
<sequence length="113" mass="12381">MAEALKGAGLTRKSQLSILARLIAGMRSSWRMSAAWQGHDEGAPARQVRGFAVWVCGPLGYWHRELPAEPILPGQVDENTPLRLVRVDAKKVWQLITDLLPAAEEFATAPHSG</sequence>
<proteinExistence type="predicted"/>